<feature type="compositionally biased region" description="Polar residues" evidence="1">
    <location>
        <begin position="43"/>
        <end position="52"/>
    </location>
</feature>
<evidence type="ECO:0000313" key="2">
    <source>
        <dbReference type="EMBL" id="KAJ5264405.1"/>
    </source>
</evidence>
<keyword evidence="3" id="KW-1185">Reference proteome</keyword>
<proteinExistence type="predicted"/>
<sequence>MTPVQVMPHVGTSGPRVLELLYQGVSAPRSLGKSRGHLGRSVSLHNKGSSTGAHLGSFTRGGKSGKTEGPKRKETAKK</sequence>
<name>A0ABQ8WCV5_PENCH</name>
<feature type="region of interest" description="Disordered" evidence="1">
    <location>
        <begin position="29"/>
        <end position="78"/>
    </location>
</feature>
<evidence type="ECO:0000313" key="3">
    <source>
        <dbReference type="Proteomes" id="UP001220256"/>
    </source>
</evidence>
<protein>
    <submittedName>
        <fullName evidence="2">Uncharacterized protein</fullName>
    </submittedName>
</protein>
<comment type="caution">
    <text evidence="2">The sequence shown here is derived from an EMBL/GenBank/DDBJ whole genome shotgun (WGS) entry which is preliminary data.</text>
</comment>
<reference evidence="2 3" key="1">
    <citation type="journal article" date="2023" name="IMA Fungus">
        <title>Comparative genomic study of the Penicillium genus elucidates a diverse pangenome and 15 lateral gene transfer events.</title>
        <authorList>
            <person name="Petersen C."/>
            <person name="Sorensen T."/>
            <person name="Nielsen M.R."/>
            <person name="Sondergaard T.E."/>
            <person name="Sorensen J.L."/>
            <person name="Fitzpatrick D.A."/>
            <person name="Frisvad J.C."/>
            <person name="Nielsen K.L."/>
        </authorList>
    </citation>
    <scope>NUCLEOTIDE SEQUENCE [LARGE SCALE GENOMIC DNA]</scope>
    <source>
        <strain evidence="2 3">IBT 3361</strain>
    </source>
</reference>
<gene>
    <name evidence="2" type="ORF">N7505_008326</name>
</gene>
<accession>A0ABQ8WCV5</accession>
<dbReference type="EMBL" id="JAPVEB010000005">
    <property type="protein sequence ID" value="KAJ5264405.1"/>
    <property type="molecule type" value="Genomic_DNA"/>
</dbReference>
<organism evidence="2 3">
    <name type="scientific">Penicillium chrysogenum</name>
    <name type="common">Penicillium notatum</name>
    <dbReference type="NCBI Taxonomy" id="5076"/>
    <lineage>
        <taxon>Eukaryota</taxon>
        <taxon>Fungi</taxon>
        <taxon>Dikarya</taxon>
        <taxon>Ascomycota</taxon>
        <taxon>Pezizomycotina</taxon>
        <taxon>Eurotiomycetes</taxon>
        <taxon>Eurotiomycetidae</taxon>
        <taxon>Eurotiales</taxon>
        <taxon>Aspergillaceae</taxon>
        <taxon>Penicillium</taxon>
        <taxon>Penicillium chrysogenum species complex</taxon>
    </lineage>
</organism>
<dbReference type="Proteomes" id="UP001220256">
    <property type="component" value="Unassembled WGS sequence"/>
</dbReference>
<evidence type="ECO:0000256" key="1">
    <source>
        <dbReference type="SAM" id="MobiDB-lite"/>
    </source>
</evidence>
<feature type="compositionally biased region" description="Basic and acidic residues" evidence="1">
    <location>
        <begin position="65"/>
        <end position="78"/>
    </location>
</feature>